<dbReference type="InterPro" id="IPR003856">
    <property type="entry name" value="LPS_length_determ_N"/>
</dbReference>
<name>A0ABY8WT91_9BACT</name>
<keyword evidence="4 7" id="KW-1133">Transmembrane helix</keyword>
<evidence type="ECO:0000256" key="3">
    <source>
        <dbReference type="ARBA" id="ARBA00022692"/>
    </source>
</evidence>
<dbReference type="Proteomes" id="UP001177295">
    <property type="component" value="Chromosome"/>
</dbReference>
<feature type="transmembrane region" description="Helical" evidence="7">
    <location>
        <begin position="172"/>
        <end position="194"/>
    </location>
</feature>
<evidence type="ECO:0000256" key="6">
    <source>
        <dbReference type="SAM" id="MobiDB-lite"/>
    </source>
</evidence>
<evidence type="ECO:0000256" key="1">
    <source>
        <dbReference type="ARBA" id="ARBA00004651"/>
    </source>
</evidence>
<sequence>MQKEVTVEEINLYDLLRFYIKKWLTIAIFVMIGGIVGIAYTYYIQTPQYESKATLLLVGTDHTSGNQESVALNNYVELFKSRRVLDTVIADQGYDKDYDTLVSNVTARGTKSTDIINVSIKTPDAKQSKALLESAIESFRNEAKELYGNSSIKINTVDAASTPKSPSNVRPAIQIGLATAAGFMLAIIGLFFVYDYRHSQPKAAKADESRSNEPAQPKDQTDDEPETDTAKEDTRCTTISHFYTGGAYEKE</sequence>
<keyword evidence="2" id="KW-1003">Cell membrane</keyword>
<keyword evidence="3 7" id="KW-0812">Transmembrane</keyword>
<evidence type="ECO:0000313" key="9">
    <source>
        <dbReference type="EMBL" id="WIO45720.1"/>
    </source>
</evidence>
<feature type="domain" description="Polysaccharide chain length determinant N-terminal" evidence="8">
    <location>
        <begin position="8"/>
        <end position="91"/>
    </location>
</feature>
<dbReference type="Pfam" id="PF02706">
    <property type="entry name" value="Wzz"/>
    <property type="match status" value="1"/>
</dbReference>
<dbReference type="PANTHER" id="PTHR32309">
    <property type="entry name" value="TYROSINE-PROTEIN KINASE"/>
    <property type="match status" value="1"/>
</dbReference>
<keyword evidence="5 7" id="KW-0472">Membrane</keyword>
<feature type="transmembrane region" description="Helical" evidence="7">
    <location>
        <begin position="23"/>
        <end position="43"/>
    </location>
</feature>
<feature type="region of interest" description="Disordered" evidence="6">
    <location>
        <begin position="202"/>
        <end position="251"/>
    </location>
</feature>
<evidence type="ECO:0000256" key="7">
    <source>
        <dbReference type="SAM" id="Phobius"/>
    </source>
</evidence>
<evidence type="ECO:0000256" key="5">
    <source>
        <dbReference type="ARBA" id="ARBA00023136"/>
    </source>
</evidence>
<reference evidence="9 10" key="1">
    <citation type="journal article" date="2023" name="Cell">
        <title>Genetic manipulation of Patescibacteria provides mechanistic insights into microbial dark matter and the epibiotic lifestyle.</title>
        <authorList>
            <person name="Wang Y."/>
            <person name="Gallagher L.A."/>
            <person name="Andrade P.A."/>
            <person name="Liu A."/>
            <person name="Humphreys I.R."/>
            <person name="Turkarslan S."/>
            <person name="Cutler K.J."/>
            <person name="Arrieta-Ortiz M.L."/>
            <person name="Li Y."/>
            <person name="Radey M.C."/>
            <person name="McLean J.S."/>
            <person name="Cong Q."/>
            <person name="Baker D."/>
            <person name="Baliga N.S."/>
            <person name="Peterson S.B."/>
            <person name="Mougous J.D."/>
        </authorList>
    </citation>
    <scope>NUCLEOTIDE SEQUENCE [LARGE SCALE GENOMIC DNA]</scope>
    <source>
        <strain evidence="9 10">ML1</strain>
    </source>
</reference>
<protein>
    <recommendedName>
        <fullName evidence="8">Polysaccharide chain length determinant N-terminal domain-containing protein</fullName>
    </recommendedName>
</protein>
<keyword evidence="10" id="KW-1185">Reference proteome</keyword>
<proteinExistence type="predicted"/>
<dbReference type="RefSeq" id="WP_376754093.1">
    <property type="nucleotide sequence ID" value="NZ_CP124550.1"/>
</dbReference>
<evidence type="ECO:0000256" key="4">
    <source>
        <dbReference type="ARBA" id="ARBA00022989"/>
    </source>
</evidence>
<accession>A0ABY8WT91</accession>
<gene>
    <name evidence="9" type="ORF">SEML1_0078</name>
</gene>
<evidence type="ECO:0000259" key="8">
    <source>
        <dbReference type="Pfam" id="PF02706"/>
    </source>
</evidence>
<evidence type="ECO:0000313" key="10">
    <source>
        <dbReference type="Proteomes" id="UP001177295"/>
    </source>
</evidence>
<dbReference type="EMBL" id="CP124550">
    <property type="protein sequence ID" value="WIO45720.1"/>
    <property type="molecule type" value="Genomic_DNA"/>
</dbReference>
<comment type="subcellular location">
    <subcellularLocation>
        <location evidence="1">Cell membrane</location>
        <topology evidence="1">Multi-pass membrane protein</topology>
    </subcellularLocation>
</comment>
<dbReference type="InterPro" id="IPR050445">
    <property type="entry name" value="Bact_polysacc_biosynth/exp"/>
</dbReference>
<organism evidence="9 10">
    <name type="scientific">Candidatus Southlakia epibionticum</name>
    <dbReference type="NCBI Taxonomy" id="3043284"/>
    <lineage>
        <taxon>Bacteria</taxon>
        <taxon>Candidatus Saccharimonadota</taxon>
        <taxon>Candidatus Saccharimonadia</taxon>
        <taxon>Candidatus Saccharimonadales</taxon>
        <taxon>Candidatus Saccharimonadaceae</taxon>
        <taxon>Candidatus Southlakia</taxon>
    </lineage>
</organism>
<evidence type="ECO:0000256" key="2">
    <source>
        <dbReference type="ARBA" id="ARBA00022475"/>
    </source>
</evidence>
<dbReference type="PANTHER" id="PTHR32309:SF31">
    <property type="entry name" value="CAPSULAR EXOPOLYSACCHARIDE FAMILY"/>
    <property type="match status" value="1"/>
</dbReference>